<gene>
    <name evidence="8" type="primary">mobA</name>
    <name evidence="10" type="ORF">FHG85_04725</name>
</gene>
<reference evidence="10 11" key="1">
    <citation type="submission" date="2019-07" db="EMBL/GenBank/DDBJ databases">
        <title>Thalassofilum flectens gen. nov., sp. nov., a novel moderate thermophilic anaerobe from a shallow sea hot spring in Kunashir Island (Russia), representing a new family in the order Bacteroidales, and proposal of Thalassofilacea fam. nov.</title>
        <authorList>
            <person name="Kochetkova T.V."/>
            <person name="Podosokorskaya O.A."/>
            <person name="Novikov A."/>
            <person name="Elcheninov A.G."/>
            <person name="Toshchakov S.V."/>
            <person name="Kublanov I.V."/>
        </authorList>
    </citation>
    <scope>NUCLEOTIDE SEQUENCE [LARGE SCALE GENOMIC DNA]</scope>
    <source>
        <strain evidence="10 11">38-H</strain>
    </source>
</reference>
<dbReference type="InterPro" id="IPR029044">
    <property type="entry name" value="Nucleotide-diphossugar_trans"/>
</dbReference>
<protein>
    <recommendedName>
        <fullName evidence="8">Probable molybdenum cofactor guanylyltransferase</fullName>
        <shortName evidence="8">MoCo guanylyltransferase</shortName>
        <ecNumber evidence="8">2.7.7.77</ecNumber>
    </recommendedName>
    <alternativeName>
        <fullName evidence="8">GTP:molybdopterin guanylyltransferase</fullName>
    </alternativeName>
    <alternativeName>
        <fullName evidence="8">Mo-MPT guanylyltransferase</fullName>
    </alternativeName>
    <alternativeName>
        <fullName evidence="8">Molybdopterin guanylyltransferase</fullName>
    </alternativeName>
    <alternativeName>
        <fullName evidence="8">Molybdopterin-guanine dinucleotide synthase</fullName>
        <shortName evidence="8">MGD synthase</shortName>
    </alternativeName>
</protein>
<dbReference type="HAMAP" id="MF_00316">
    <property type="entry name" value="MobA"/>
    <property type="match status" value="1"/>
</dbReference>
<comment type="similarity">
    <text evidence="8">Belongs to the MobA family.</text>
</comment>
<dbReference type="SUPFAM" id="SSF53448">
    <property type="entry name" value="Nucleotide-diphospho-sugar transferases"/>
    <property type="match status" value="1"/>
</dbReference>
<evidence type="ECO:0000256" key="8">
    <source>
        <dbReference type="HAMAP-Rule" id="MF_00316"/>
    </source>
</evidence>
<comment type="domain">
    <text evidence="8">The N-terminal domain determines nucleotide recognition and specific binding, while the C-terminal domain determines the specific binding to the target protein.</text>
</comment>
<comment type="caution">
    <text evidence="8">Lacks conserved residue(s) required for the propagation of feature annotation.</text>
</comment>
<dbReference type="EC" id="2.7.7.77" evidence="8"/>
<dbReference type="PANTHER" id="PTHR19136:SF81">
    <property type="entry name" value="MOLYBDENUM COFACTOR GUANYLYLTRANSFERASE"/>
    <property type="match status" value="1"/>
</dbReference>
<evidence type="ECO:0000256" key="6">
    <source>
        <dbReference type="ARBA" id="ARBA00023134"/>
    </source>
</evidence>
<evidence type="ECO:0000259" key="9">
    <source>
        <dbReference type="Pfam" id="PF12804"/>
    </source>
</evidence>
<feature type="binding site" evidence="8">
    <location>
        <position position="95"/>
    </location>
    <ligand>
        <name>Mg(2+)</name>
        <dbReference type="ChEBI" id="CHEBI:18420"/>
    </ligand>
</feature>
<comment type="catalytic activity">
    <reaction evidence="8">
        <text>Mo-molybdopterin + GTP + H(+) = Mo-molybdopterin guanine dinucleotide + diphosphate</text>
        <dbReference type="Rhea" id="RHEA:34243"/>
        <dbReference type="ChEBI" id="CHEBI:15378"/>
        <dbReference type="ChEBI" id="CHEBI:33019"/>
        <dbReference type="ChEBI" id="CHEBI:37565"/>
        <dbReference type="ChEBI" id="CHEBI:71302"/>
        <dbReference type="ChEBI" id="CHEBI:71310"/>
        <dbReference type="EC" id="2.7.7.77"/>
    </reaction>
</comment>
<dbReference type="KEGG" id="ttz:FHG85_04725"/>
<dbReference type="Pfam" id="PF12804">
    <property type="entry name" value="NTP_transf_3"/>
    <property type="match status" value="1"/>
</dbReference>
<dbReference type="EMBL" id="CP041345">
    <property type="protein sequence ID" value="QKG79592.1"/>
    <property type="molecule type" value="Genomic_DNA"/>
</dbReference>
<evidence type="ECO:0000256" key="5">
    <source>
        <dbReference type="ARBA" id="ARBA00022842"/>
    </source>
</evidence>
<feature type="binding site" evidence="8">
    <location>
        <position position="66"/>
    </location>
    <ligand>
        <name>GTP</name>
        <dbReference type="ChEBI" id="CHEBI:37565"/>
    </ligand>
</feature>
<keyword evidence="11" id="KW-1185">Reference proteome</keyword>
<sequence length="192" mass="21256">MQNITLAILAGGKARRLGGIDKALIKVDGIPIISRIYNTFKDSVTETIIISNSSIQYPIPAKIFPDIIPNCGPLGGIHSALSHSSFKTCFVISADMPFPNLSIFKKLLAAHKNSKVDITIPKHDDLIEPLFGFYNKNTLNIANQILSDGKGHRVAELFRFVKTSYLELPNTNEMRISFYNINTPDDLNALKL</sequence>
<dbReference type="GO" id="GO:0005525">
    <property type="term" value="F:GTP binding"/>
    <property type="evidence" value="ECO:0007669"/>
    <property type="project" value="UniProtKB-UniRule"/>
</dbReference>
<keyword evidence="3 8" id="KW-0479">Metal-binding</keyword>
<dbReference type="AlphaFoldDB" id="A0A7D3XDC0"/>
<dbReference type="GO" id="GO:0046872">
    <property type="term" value="F:metal ion binding"/>
    <property type="evidence" value="ECO:0007669"/>
    <property type="project" value="UniProtKB-KW"/>
</dbReference>
<evidence type="ECO:0000256" key="7">
    <source>
        <dbReference type="ARBA" id="ARBA00023150"/>
    </source>
</evidence>
<keyword evidence="6 8" id="KW-0342">GTP-binding</keyword>
<dbReference type="GO" id="GO:0061603">
    <property type="term" value="F:molybdenum cofactor guanylyltransferase activity"/>
    <property type="evidence" value="ECO:0007669"/>
    <property type="project" value="UniProtKB-EC"/>
</dbReference>
<comment type="cofactor">
    <cofactor evidence="8">
        <name>Mg(2+)</name>
        <dbReference type="ChEBI" id="CHEBI:18420"/>
    </cofactor>
</comment>
<keyword evidence="7 8" id="KW-0501">Molybdenum cofactor biosynthesis</keyword>
<evidence type="ECO:0000256" key="1">
    <source>
        <dbReference type="ARBA" id="ARBA00022490"/>
    </source>
</evidence>
<evidence type="ECO:0000256" key="3">
    <source>
        <dbReference type="ARBA" id="ARBA00022723"/>
    </source>
</evidence>
<comment type="subcellular location">
    <subcellularLocation>
        <location evidence="8">Cytoplasm</location>
    </subcellularLocation>
</comment>
<evidence type="ECO:0000256" key="4">
    <source>
        <dbReference type="ARBA" id="ARBA00022741"/>
    </source>
</evidence>
<dbReference type="RefSeq" id="WP_173073477.1">
    <property type="nucleotide sequence ID" value="NZ_CP041345.1"/>
</dbReference>
<proteinExistence type="inferred from homology"/>
<keyword evidence="2 8" id="KW-0808">Transferase</keyword>
<keyword evidence="5 8" id="KW-0460">Magnesium</keyword>
<dbReference type="GO" id="GO:0005737">
    <property type="term" value="C:cytoplasm"/>
    <property type="evidence" value="ECO:0007669"/>
    <property type="project" value="UniProtKB-SubCell"/>
</dbReference>
<keyword evidence="4 8" id="KW-0547">Nucleotide-binding</keyword>
<organism evidence="10 11">
    <name type="scientific">Tenuifilum thalassicum</name>
    <dbReference type="NCBI Taxonomy" id="2590900"/>
    <lineage>
        <taxon>Bacteria</taxon>
        <taxon>Pseudomonadati</taxon>
        <taxon>Bacteroidota</taxon>
        <taxon>Bacteroidia</taxon>
        <taxon>Bacteroidales</taxon>
        <taxon>Tenuifilaceae</taxon>
        <taxon>Tenuifilum</taxon>
    </lineage>
</organism>
<accession>A0A7D3XDC0</accession>
<dbReference type="InterPro" id="IPR025877">
    <property type="entry name" value="MobA-like_NTP_Trfase"/>
</dbReference>
<dbReference type="InterPro" id="IPR013482">
    <property type="entry name" value="Molybde_CF_guanTrfase"/>
</dbReference>
<evidence type="ECO:0000313" key="10">
    <source>
        <dbReference type="EMBL" id="QKG79592.1"/>
    </source>
</evidence>
<dbReference type="Gene3D" id="3.90.550.10">
    <property type="entry name" value="Spore Coat Polysaccharide Biosynthesis Protein SpsA, Chain A"/>
    <property type="match status" value="1"/>
</dbReference>
<dbReference type="PANTHER" id="PTHR19136">
    <property type="entry name" value="MOLYBDENUM COFACTOR GUANYLYLTRANSFERASE"/>
    <property type="match status" value="1"/>
</dbReference>
<evidence type="ECO:0000313" key="11">
    <source>
        <dbReference type="Proteomes" id="UP000500961"/>
    </source>
</evidence>
<feature type="binding site" evidence="8">
    <location>
        <position position="95"/>
    </location>
    <ligand>
        <name>GTP</name>
        <dbReference type="ChEBI" id="CHEBI:37565"/>
    </ligand>
</feature>
<feature type="domain" description="MobA-like NTP transferase" evidence="9">
    <location>
        <begin position="7"/>
        <end position="155"/>
    </location>
</feature>
<feature type="binding site" evidence="8">
    <location>
        <position position="22"/>
    </location>
    <ligand>
        <name>GTP</name>
        <dbReference type="ChEBI" id="CHEBI:37565"/>
    </ligand>
</feature>
<keyword evidence="1 8" id="KW-0963">Cytoplasm</keyword>
<dbReference type="GO" id="GO:0006777">
    <property type="term" value="P:Mo-molybdopterin cofactor biosynthetic process"/>
    <property type="evidence" value="ECO:0007669"/>
    <property type="project" value="UniProtKB-KW"/>
</dbReference>
<name>A0A7D3XDC0_9BACT</name>
<dbReference type="Proteomes" id="UP000500961">
    <property type="component" value="Chromosome"/>
</dbReference>
<keyword evidence="10" id="KW-0548">Nucleotidyltransferase</keyword>
<evidence type="ECO:0000256" key="2">
    <source>
        <dbReference type="ARBA" id="ARBA00022679"/>
    </source>
</evidence>
<dbReference type="CDD" id="cd02503">
    <property type="entry name" value="MobA"/>
    <property type="match status" value="1"/>
</dbReference>
<feature type="binding site" evidence="8">
    <location>
        <begin position="9"/>
        <end position="11"/>
    </location>
    <ligand>
        <name>GTP</name>
        <dbReference type="ChEBI" id="CHEBI:37565"/>
    </ligand>
</feature>
<comment type="function">
    <text evidence="8">Transfers a GMP moiety from GTP to Mo-molybdopterin (Mo-MPT) cofactor (Moco or molybdenum cofactor) to form Mo-molybdopterin guanine dinucleotide (Mo-MGD) cofactor.</text>
</comment>